<dbReference type="AlphaFoldDB" id="A0AAW9HB96"/>
<evidence type="ECO:0000256" key="2">
    <source>
        <dbReference type="SAM" id="MobiDB-lite"/>
    </source>
</evidence>
<dbReference type="PANTHER" id="PTHR22870">
    <property type="entry name" value="REGULATOR OF CHROMOSOME CONDENSATION"/>
    <property type="match status" value="1"/>
</dbReference>
<dbReference type="Proteomes" id="UP001288320">
    <property type="component" value="Unassembled WGS sequence"/>
</dbReference>
<evidence type="ECO:0000256" key="1">
    <source>
        <dbReference type="ARBA" id="ARBA00022737"/>
    </source>
</evidence>
<dbReference type="RefSeq" id="WP_320753020.1">
    <property type="nucleotide sequence ID" value="NZ_JAWNFV010000004.1"/>
</dbReference>
<dbReference type="InterPro" id="IPR051210">
    <property type="entry name" value="Ub_ligase/GEF_domain"/>
</dbReference>
<evidence type="ECO:0000256" key="3">
    <source>
        <dbReference type="SAM" id="Phobius"/>
    </source>
</evidence>
<feature type="region of interest" description="Disordered" evidence="2">
    <location>
        <begin position="140"/>
        <end position="162"/>
    </location>
</feature>
<gene>
    <name evidence="4" type="ORF">R6G74_02825</name>
</gene>
<dbReference type="PROSITE" id="PS50012">
    <property type="entry name" value="RCC1_3"/>
    <property type="match status" value="1"/>
</dbReference>
<dbReference type="InterPro" id="IPR000408">
    <property type="entry name" value="Reg_chr_condens"/>
</dbReference>
<feature type="transmembrane region" description="Helical" evidence="3">
    <location>
        <begin position="114"/>
        <end position="133"/>
    </location>
</feature>
<dbReference type="SUPFAM" id="SSF50985">
    <property type="entry name" value="RCC1/BLIP-II"/>
    <property type="match status" value="1"/>
</dbReference>
<feature type="compositionally biased region" description="Low complexity" evidence="2">
    <location>
        <begin position="150"/>
        <end position="162"/>
    </location>
</feature>
<keyword evidence="1" id="KW-0677">Repeat</keyword>
<sequence>MIDQTVGADALYIIATTQGGVPGVLEDIASHPNVYPELAAWAGFARVVGLVRAGEVPAPPQPMAPVAPEVGLPASPVAPVAGGEASPPRGAGGRRRRSRSGNGLPGRGNLARNLTIGAALVCLALMVAALWVMKNPTGDVAAQSEPPTPATSAVPATPEATPTPAVGVLDATGKAHMCIARGKDVSCIGVGDHGQNASHTFDADVKILAAGGDTTCASSGQGAVCWGDNRWSQAGQQPSDTQAPAAVSGLESLEVKDLAVGDAHACALTNTGVWCWGTDYNGQLGGGAQGDKASLARQVTLPEGANPTGLVASRFTTCARNDAGRAWCWGSNDKQALTNDPAGIVGVTEKSGL</sequence>
<protein>
    <recommendedName>
        <fullName evidence="6">Chromosome condensation regulator RCC1</fullName>
    </recommendedName>
</protein>
<organism evidence="4 5">
    <name type="scientific">Actinotignum timonense</name>
    <dbReference type="NCBI Taxonomy" id="1870995"/>
    <lineage>
        <taxon>Bacteria</taxon>
        <taxon>Bacillati</taxon>
        <taxon>Actinomycetota</taxon>
        <taxon>Actinomycetes</taxon>
        <taxon>Actinomycetales</taxon>
        <taxon>Actinomycetaceae</taxon>
        <taxon>Actinotignum</taxon>
    </lineage>
</organism>
<dbReference type="PANTHER" id="PTHR22870:SF408">
    <property type="entry name" value="OS09G0560450 PROTEIN"/>
    <property type="match status" value="1"/>
</dbReference>
<name>A0AAW9HB96_9ACTO</name>
<dbReference type="Gene3D" id="2.130.10.30">
    <property type="entry name" value="Regulator of chromosome condensation 1/beta-lactamase-inhibitor protein II"/>
    <property type="match status" value="1"/>
</dbReference>
<dbReference type="Pfam" id="PF13540">
    <property type="entry name" value="RCC1_2"/>
    <property type="match status" value="1"/>
</dbReference>
<dbReference type="EMBL" id="JAWNFV010000004">
    <property type="protein sequence ID" value="MDY5140254.1"/>
    <property type="molecule type" value="Genomic_DNA"/>
</dbReference>
<dbReference type="InterPro" id="IPR009091">
    <property type="entry name" value="RCC1/BLIP-II"/>
</dbReference>
<keyword evidence="3" id="KW-0812">Transmembrane</keyword>
<comment type="caution">
    <text evidence="4">The sequence shown here is derived from an EMBL/GenBank/DDBJ whole genome shotgun (WGS) entry which is preliminary data.</text>
</comment>
<evidence type="ECO:0000313" key="5">
    <source>
        <dbReference type="Proteomes" id="UP001288320"/>
    </source>
</evidence>
<evidence type="ECO:0008006" key="6">
    <source>
        <dbReference type="Google" id="ProtNLM"/>
    </source>
</evidence>
<evidence type="ECO:0000313" key="4">
    <source>
        <dbReference type="EMBL" id="MDY5140254.1"/>
    </source>
</evidence>
<accession>A0AAW9HB96</accession>
<reference evidence="4" key="1">
    <citation type="submission" date="2023-10" db="EMBL/GenBank/DDBJ databases">
        <title>Whole Genome based description of the genera Actinobaculum and Actinotignum reveals a complex phylogenetic relationship within the species included in the genus Actinotignum.</title>
        <authorList>
            <person name="Jensen C.S."/>
            <person name="Dargis R."/>
            <person name="Kemp M."/>
            <person name="Christensen J.J."/>
        </authorList>
    </citation>
    <scope>NUCLEOTIDE SEQUENCE</scope>
    <source>
        <strain evidence="4">SLA_B245</strain>
    </source>
</reference>
<keyword evidence="3" id="KW-0472">Membrane</keyword>
<feature type="region of interest" description="Disordered" evidence="2">
    <location>
        <begin position="75"/>
        <end position="108"/>
    </location>
</feature>
<keyword evidence="3" id="KW-1133">Transmembrane helix</keyword>
<proteinExistence type="predicted"/>